<evidence type="ECO:0000256" key="2">
    <source>
        <dbReference type="ARBA" id="ARBA00022475"/>
    </source>
</evidence>
<evidence type="ECO:0000313" key="7">
    <source>
        <dbReference type="EMBL" id="SUS08198.1"/>
    </source>
</evidence>
<dbReference type="InterPro" id="IPR005744">
    <property type="entry name" value="Hy-lIII"/>
</dbReference>
<keyword evidence="3 6" id="KW-0812">Transmembrane</keyword>
<protein>
    <submittedName>
        <fullName evidence="7">DNA-binding protein</fullName>
    </submittedName>
</protein>
<feature type="transmembrane region" description="Helical" evidence="6">
    <location>
        <begin position="21"/>
        <end position="41"/>
    </location>
</feature>
<dbReference type="NCBIfam" id="TIGR01065">
    <property type="entry name" value="hlyIII"/>
    <property type="match status" value="1"/>
</dbReference>
<keyword evidence="2" id="KW-1003">Cell membrane</keyword>
<sequence length="222" mass="24792">MNRSSIAPRPLSRSEQRADLWVNWLAIVVGVVGIVFLIAVASPRQSLRLTLSLLVYSFGLMLMLICSALYNGGNHSPWRDLLRRLDHAAIFVMIAGSYTPFLLVKLKGAWSHWLLIYVWAVAGLGVAFKLIWPYRFERLSVVLYLFLGWTALVVIKPLFAAVSVTTIALLAAGGVLYSIGVMFHLWERLPYQQPIWHCFVVAGAACHYVAIFSEIALPGTFT</sequence>
<reference evidence="7" key="1">
    <citation type="submission" date="2018-07" db="EMBL/GenBank/DDBJ databases">
        <authorList>
            <person name="Quirk P.G."/>
            <person name="Krulwich T.A."/>
        </authorList>
    </citation>
    <scope>NUCLEOTIDE SEQUENCE</scope>
</reference>
<keyword evidence="4 6" id="KW-1133">Transmembrane helix</keyword>
<comment type="subcellular location">
    <subcellularLocation>
        <location evidence="1">Cell membrane</location>
        <topology evidence="1">Multi-pass membrane protein</topology>
    </subcellularLocation>
</comment>
<evidence type="ECO:0000256" key="5">
    <source>
        <dbReference type="ARBA" id="ARBA00023136"/>
    </source>
</evidence>
<keyword evidence="7" id="KW-0238">DNA-binding</keyword>
<proteinExistence type="predicted"/>
<name>A0A380TJ58_9ZZZZ</name>
<feature type="transmembrane region" description="Helical" evidence="6">
    <location>
        <begin position="139"/>
        <end position="159"/>
    </location>
</feature>
<evidence type="ECO:0000256" key="4">
    <source>
        <dbReference type="ARBA" id="ARBA00022989"/>
    </source>
</evidence>
<dbReference type="Pfam" id="PF03006">
    <property type="entry name" value="HlyIII"/>
    <property type="match status" value="1"/>
</dbReference>
<evidence type="ECO:0000256" key="6">
    <source>
        <dbReference type="SAM" id="Phobius"/>
    </source>
</evidence>
<dbReference type="AlphaFoldDB" id="A0A380TJ58"/>
<dbReference type="PANTHER" id="PTHR20855">
    <property type="entry name" value="ADIPOR/PROGESTIN RECEPTOR-RELATED"/>
    <property type="match status" value="1"/>
</dbReference>
<keyword evidence="5 6" id="KW-0472">Membrane</keyword>
<evidence type="ECO:0000256" key="1">
    <source>
        <dbReference type="ARBA" id="ARBA00004651"/>
    </source>
</evidence>
<feature type="transmembrane region" description="Helical" evidence="6">
    <location>
        <begin position="198"/>
        <end position="217"/>
    </location>
</feature>
<feature type="transmembrane region" description="Helical" evidence="6">
    <location>
        <begin position="110"/>
        <end position="132"/>
    </location>
</feature>
<dbReference type="GO" id="GO:0003677">
    <property type="term" value="F:DNA binding"/>
    <property type="evidence" value="ECO:0007669"/>
    <property type="project" value="UniProtKB-KW"/>
</dbReference>
<feature type="transmembrane region" description="Helical" evidence="6">
    <location>
        <begin position="165"/>
        <end position="186"/>
    </location>
</feature>
<dbReference type="GO" id="GO:0005886">
    <property type="term" value="C:plasma membrane"/>
    <property type="evidence" value="ECO:0007669"/>
    <property type="project" value="UniProtKB-SubCell"/>
</dbReference>
<evidence type="ECO:0000256" key="3">
    <source>
        <dbReference type="ARBA" id="ARBA00022692"/>
    </source>
</evidence>
<organism evidence="7">
    <name type="scientific">metagenome</name>
    <dbReference type="NCBI Taxonomy" id="256318"/>
    <lineage>
        <taxon>unclassified sequences</taxon>
        <taxon>metagenomes</taxon>
    </lineage>
</organism>
<dbReference type="EMBL" id="UIDG01000557">
    <property type="protein sequence ID" value="SUS08198.1"/>
    <property type="molecule type" value="Genomic_DNA"/>
</dbReference>
<dbReference type="InterPro" id="IPR004254">
    <property type="entry name" value="AdipoR/HlyIII-related"/>
</dbReference>
<accession>A0A380TJ58</accession>
<dbReference type="GO" id="GO:0140911">
    <property type="term" value="F:pore-forming activity"/>
    <property type="evidence" value="ECO:0007669"/>
    <property type="project" value="InterPro"/>
</dbReference>
<dbReference type="PANTHER" id="PTHR20855:SF3">
    <property type="entry name" value="LD03007P"/>
    <property type="match status" value="1"/>
</dbReference>
<gene>
    <name evidence="7" type="ORF">DF3PB_600002</name>
</gene>
<feature type="transmembrane region" description="Helical" evidence="6">
    <location>
        <begin position="85"/>
        <end position="104"/>
    </location>
</feature>
<feature type="transmembrane region" description="Helical" evidence="6">
    <location>
        <begin position="53"/>
        <end position="73"/>
    </location>
</feature>